<keyword evidence="3" id="KW-0274">FAD</keyword>
<dbReference type="Gene3D" id="3.50.50.60">
    <property type="entry name" value="FAD/NAD(P)-binding domain"/>
    <property type="match status" value="2"/>
</dbReference>
<name>A0A2N5DWA5_9GAMM</name>
<protein>
    <submittedName>
        <fullName evidence="7">GMC family oxidoreductase</fullName>
    </submittedName>
</protein>
<dbReference type="EMBL" id="PJZF01000025">
    <property type="protein sequence ID" value="PLR31482.1"/>
    <property type="molecule type" value="Genomic_DNA"/>
</dbReference>
<dbReference type="RefSeq" id="WP_101818236.1">
    <property type="nucleotide sequence ID" value="NZ_PJZF01000025.1"/>
</dbReference>
<accession>A0A2N5DWA5</accession>
<evidence type="ECO:0000259" key="5">
    <source>
        <dbReference type="Pfam" id="PF00732"/>
    </source>
</evidence>
<keyword evidence="4" id="KW-0560">Oxidoreductase</keyword>
<dbReference type="InterPro" id="IPR007867">
    <property type="entry name" value="GMC_OxRtase_C"/>
</dbReference>
<dbReference type="GO" id="GO:0050660">
    <property type="term" value="F:flavin adenine dinucleotide binding"/>
    <property type="evidence" value="ECO:0007669"/>
    <property type="project" value="InterPro"/>
</dbReference>
<evidence type="ECO:0000256" key="2">
    <source>
        <dbReference type="ARBA" id="ARBA00022630"/>
    </source>
</evidence>
<evidence type="ECO:0000256" key="1">
    <source>
        <dbReference type="ARBA" id="ARBA00010790"/>
    </source>
</evidence>
<dbReference type="OrthoDB" id="9787779at2"/>
<feature type="domain" description="Glucose-methanol-choline oxidoreductase N-terminal" evidence="5">
    <location>
        <begin position="232"/>
        <end position="334"/>
    </location>
</feature>
<evidence type="ECO:0000313" key="8">
    <source>
        <dbReference type="Proteomes" id="UP000234240"/>
    </source>
</evidence>
<dbReference type="InterPro" id="IPR036188">
    <property type="entry name" value="FAD/NAD-bd_sf"/>
</dbReference>
<sequence length="591" mass="64747">MKNVRPNADVVIVGLGWCGSLIAEELTRAGLNVVAIERGPWFETATDFPPSIDTDELRWDTRRSMLLPPAVETTTFRNTIRQKALPSRDWNLNELGYNVGGSGTHWAGMAWRFTPFDFEPYSQTVARYGKKQIADGLILQDWGVTYAELEPFYDRFEKIAGVSGKAGKLNGKTIEDGNPFEGDRSSEYPLPPLEGMRLTDLFRDAAKSLGQHPFMVPAGQASRAYVNPLGVRMGPCTYCGYCLYYGCGNFSKSSPNACVIPALMQRGNFTVLTDSAVVRVNKAEDGKTATGVTYIDRNKQEWEQPAGIVILSAFQMQNVRLLLLSKIGRPYDPVTKKGVVGRAYSFQTVSGASLFFEDENLNQFIGAGALSQQVDDFNGDNFDHTGMGFIGGAGILVVARGARPIGNADALPPGSPRWGKGWKAAYTHAFQNATFIFGQGTSYSHEDYYLDLDPEYVDDNGNALLRVTFDYNENDRRSAKFIEEKSVELGKAMGAKIVIGTNSASGHYSPYNFASDHTIGGAVMGTDPETSVLNRYQQSWDMHNLFVLGASSFPNNAGYNPTGTIGALSLWTAKAIIEQYLKNPGPLVKVS</sequence>
<dbReference type="PANTHER" id="PTHR46056">
    <property type="entry name" value="LONG-CHAIN-ALCOHOL OXIDASE"/>
    <property type="match status" value="1"/>
</dbReference>
<evidence type="ECO:0000256" key="3">
    <source>
        <dbReference type="ARBA" id="ARBA00022827"/>
    </source>
</evidence>
<dbReference type="InterPro" id="IPR000172">
    <property type="entry name" value="GMC_OxRdtase_N"/>
</dbReference>
<dbReference type="GO" id="GO:0016614">
    <property type="term" value="F:oxidoreductase activity, acting on CH-OH group of donors"/>
    <property type="evidence" value="ECO:0007669"/>
    <property type="project" value="InterPro"/>
</dbReference>
<feature type="domain" description="Glucose-methanol-choline oxidoreductase C-terminal" evidence="6">
    <location>
        <begin position="457"/>
        <end position="568"/>
    </location>
</feature>
<evidence type="ECO:0000313" key="7">
    <source>
        <dbReference type="EMBL" id="PLR31482.1"/>
    </source>
</evidence>
<dbReference type="Pfam" id="PF05199">
    <property type="entry name" value="GMC_oxred_C"/>
    <property type="match status" value="1"/>
</dbReference>
<keyword evidence="2" id="KW-0285">Flavoprotein</keyword>
<keyword evidence="8" id="KW-1185">Reference proteome</keyword>
<organism evidence="7 8">
    <name type="scientific">Chimaeribacter californicus</name>
    <dbReference type="NCBI Taxonomy" id="2060067"/>
    <lineage>
        <taxon>Bacteria</taxon>
        <taxon>Pseudomonadati</taxon>
        <taxon>Pseudomonadota</taxon>
        <taxon>Gammaproteobacteria</taxon>
        <taxon>Enterobacterales</taxon>
        <taxon>Yersiniaceae</taxon>
        <taxon>Chimaeribacter</taxon>
    </lineage>
</organism>
<dbReference type="PANTHER" id="PTHR46056:SF12">
    <property type="entry name" value="LONG-CHAIN-ALCOHOL OXIDASE"/>
    <property type="match status" value="1"/>
</dbReference>
<reference evidence="7 8" key="1">
    <citation type="submission" date="2017-12" db="EMBL/GenBank/DDBJ databases">
        <title>Characterization of six clinical isolates of Enterochimera gen. nov., a novel genus of the Yersiniaciae family and the three species Enterochimera arupensis sp. nov., Enterochimera coloradensis sp. nov, and Enterochimera californica sp. nov.</title>
        <authorList>
            <person name="Rossi A."/>
            <person name="Fisher M."/>
        </authorList>
    </citation>
    <scope>NUCLEOTIDE SEQUENCE [LARGE SCALE GENOMIC DNA]</scope>
    <source>
        <strain evidence="8">2015-Iso6</strain>
    </source>
</reference>
<dbReference type="AlphaFoldDB" id="A0A2N5DWA5"/>
<comment type="similarity">
    <text evidence="1">Belongs to the GMC oxidoreductase family.</text>
</comment>
<evidence type="ECO:0000256" key="4">
    <source>
        <dbReference type="ARBA" id="ARBA00023002"/>
    </source>
</evidence>
<proteinExistence type="inferred from homology"/>
<dbReference type="Proteomes" id="UP000234240">
    <property type="component" value="Unassembled WGS sequence"/>
</dbReference>
<comment type="caution">
    <text evidence="7">The sequence shown here is derived from an EMBL/GenBank/DDBJ whole genome shotgun (WGS) entry which is preliminary data.</text>
</comment>
<dbReference type="SUPFAM" id="SSF51905">
    <property type="entry name" value="FAD/NAD(P)-binding domain"/>
    <property type="match status" value="1"/>
</dbReference>
<dbReference type="Pfam" id="PF00732">
    <property type="entry name" value="GMC_oxred_N"/>
    <property type="match status" value="1"/>
</dbReference>
<gene>
    <name evidence="7" type="ORF">CYR55_20690</name>
</gene>
<evidence type="ECO:0000259" key="6">
    <source>
        <dbReference type="Pfam" id="PF05199"/>
    </source>
</evidence>